<gene>
    <name evidence="1" type="ORF">X777_09301</name>
</gene>
<proteinExistence type="predicted"/>
<organism evidence="1 2">
    <name type="scientific">Ooceraea biroi</name>
    <name type="common">Clonal raider ant</name>
    <name type="synonym">Cerapachys biroi</name>
    <dbReference type="NCBI Taxonomy" id="2015173"/>
    <lineage>
        <taxon>Eukaryota</taxon>
        <taxon>Metazoa</taxon>
        <taxon>Ecdysozoa</taxon>
        <taxon>Arthropoda</taxon>
        <taxon>Hexapoda</taxon>
        <taxon>Insecta</taxon>
        <taxon>Pterygota</taxon>
        <taxon>Neoptera</taxon>
        <taxon>Endopterygota</taxon>
        <taxon>Hymenoptera</taxon>
        <taxon>Apocrita</taxon>
        <taxon>Aculeata</taxon>
        <taxon>Formicoidea</taxon>
        <taxon>Formicidae</taxon>
        <taxon>Dorylinae</taxon>
        <taxon>Ooceraea</taxon>
    </lineage>
</organism>
<evidence type="ECO:0000313" key="2">
    <source>
        <dbReference type="Proteomes" id="UP000053097"/>
    </source>
</evidence>
<keyword evidence="2" id="KW-1185">Reference proteome</keyword>
<accession>A0A026W8P7</accession>
<sequence length="57" mass="6650">MVTITERWPRKDCVICRLLRSAQYEHLTLSPSHVQSDRDLFFTKVEQSPGLVGNAYR</sequence>
<name>A0A026W8P7_OOCBI</name>
<dbReference type="AlphaFoldDB" id="A0A026W8P7"/>
<dbReference type="Proteomes" id="UP000053097">
    <property type="component" value="Unassembled WGS sequence"/>
</dbReference>
<dbReference type="EMBL" id="KK107359">
    <property type="protein sequence ID" value="EZA52011.1"/>
    <property type="molecule type" value="Genomic_DNA"/>
</dbReference>
<reference evidence="1 2" key="1">
    <citation type="journal article" date="2014" name="Curr. Biol.">
        <title>The genome of the clonal raider ant Cerapachys biroi.</title>
        <authorList>
            <person name="Oxley P.R."/>
            <person name="Ji L."/>
            <person name="Fetter-Pruneda I."/>
            <person name="McKenzie S.K."/>
            <person name="Li C."/>
            <person name="Hu H."/>
            <person name="Zhang G."/>
            <person name="Kronauer D.J."/>
        </authorList>
    </citation>
    <scope>NUCLEOTIDE SEQUENCE [LARGE SCALE GENOMIC DNA]</scope>
</reference>
<evidence type="ECO:0000313" key="1">
    <source>
        <dbReference type="EMBL" id="EZA52011.1"/>
    </source>
</evidence>
<protein>
    <submittedName>
        <fullName evidence="1">Uncharacterized protein</fullName>
    </submittedName>
</protein>